<organism evidence="2 3">
    <name type="scientific">Panicum virgatum</name>
    <name type="common">Blackwell switchgrass</name>
    <dbReference type="NCBI Taxonomy" id="38727"/>
    <lineage>
        <taxon>Eukaryota</taxon>
        <taxon>Viridiplantae</taxon>
        <taxon>Streptophyta</taxon>
        <taxon>Embryophyta</taxon>
        <taxon>Tracheophyta</taxon>
        <taxon>Spermatophyta</taxon>
        <taxon>Magnoliopsida</taxon>
        <taxon>Liliopsida</taxon>
        <taxon>Poales</taxon>
        <taxon>Poaceae</taxon>
        <taxon>PACMAD clade</taxon>
        <taxon>Panicoideae</taxon>
        <taxon>Panicodae</taxon>
        <taxon>Paniceae</taxon>
        <taxon>Panicinae</taxon>
        <taxon>Panicum</taxon>
        <taxon>Panicum sect. Hiantes</taxon>
    </lineage>
</organism>
<comment type="caution">
    <text evidence="2">The sequence shown here is derived from an EMBL/GenBank/DDBJ whole genome shotgun (WGS) entry which is preliminary data.</text>
</comment>
<evidence type="ECO:0000313" key="3">
    <source>
        <dbReference type="Proteomes" id="UP000823388"/>
    </source>
</evidence>
<feature type="region of interest" description="Disordered" evidence="1">
    <location>
        <begin position="87"/>
        <end position="156"/>
    </location>
</feature>
<dbReference type="AlphaFoldDB" id="A0A8T0QKD9"/>
<dbReference type="Proteomes" id="UP000823388">
    <property type="component" value="Chromosome 7K"/>
</dbReference>
<protein>
    <submittedName>
        <fullName evidence="2">Uncharacterized protein</fullName>
    </submittedName>
</protein>
<feature type="region of interest" description="Disordered" evidence="1">
    <location>
        <begin position="203"/>
        <end position="223"/>
    </location>
</feature>
<dbReference type="EMBL" id="CM029049">
    <property type="protein sequence ID" value="KAG2573778.1"/>
    <property type="molecule type" value="Genomic_DNA"/>
</dbReference>
<keyword evidence="3" id="KW-1185">Reference proteome</keyword>
<accession>A0A8T0QKD9</accession>
<reference evidence="2" key="1">
    <citation type="submission" date="2020-05" db="EMBL/GenBank/DDBJ databases">
        <title>WGS assembly of Panicum virgatum.</title>
        <authorList>
            <person name="Lovell J.T."/>
            <person name="Jenkins J."/>
            <person name="Shu S."/>
            <person name="Juenger T.E."/>
            <person name="Schmutz J."/>
        </authorList>
    </citation>
    <scope>NUCLEOTIDE SEQUENCE</scope>
    <source>
        <strain evidence="2">AP13</strain>
    </source>
</reference>
<sequence>MARTVATPRPRPSRRQAWLAGRCSPPTAGLEACAVGLAPLLVASAGLEACVASARRPRPARCSCSLPCRPGARGLLDGGAPRRVSGPCPSLHAAGRQEACADRPPPPAAGHPLPAAPRRKPLRPGRCSPSRPATRRAQPARRLRSPSRSARPPWWTAGRGSLALMAAAGDGRHRHPLLALAASATWLPWSPAHFALLLAPPAAPGSSPAQTEGKEARAAPRWSPAPRSWGVLWRRKRCHRFSPASGRRREEAWAAAAPLQSGTRLREEGGVGGGLERAVVAGGMSNRCHLCWDERRRFFLPTWTAWLAADLRGNNI</sequence>
<gene>
    <name evidence="2" type="ORF">PVAP13_7KG277055</name>
</gene>
<name>A0A8T0QKD9_PANVG</name>
<proteinExistence type="predicted"/>
<evidence type="ECO:0000313" key="2">
    <source>
        <dbReference type="EMBL" id="KAG2573778.1"/>
    </source>
</evidence>
<feature type="compositionally biased region" description="Low complexity" evidence="1">
    <location>
        <begin position="124"/>
        <end position="137"/>
    </location>
</feature>
<evidence type="ECO:0000256" key="1">
    <source>
        <dbReference type="SAM" id="MobiDB-lite"/>
    </source>
</evidence>